<evidence type="ECO:0000313" key="2">
    <source>
        <dbReference type="EMBL" id="KAG2486856.1"/>
    </source>
</evidence>
<gene>
    <name evidence="2" type="ORF">HYH03_014539</name>
</gene>
<name>A0A835XMZ1_9CHLO</name>
<organism evidence="2 3">
    <name type="scientific">Edaphochlamys debaryana</name>
    <dbReference type="NCBI Taxonomy" id="47281"/>
    <lineage>
        <taxon>Eukaryota</taxon>
        <taxon>Viridiplantae</taxon>
        <taxon>Chlorophyta</taxon>
        <taxon>core chlorophytes</taxon>
        <taxon>Chlorophyceae</taxon>
        <taxon>CS clade</taxon>
        <taxon>Chlamydomonadales</taxon>
        <taxon>Chlamydomonadales incertae sedis</taxon>
        <taxon>Edaphochlamys</taxon>
    </lineage>
</organism>
<feature type="compositionally biased region" description="Pro residues" evidence="1">
    <location>
        <begin position="60"/>
        <end position="69"/>
    </location>
</feature>
<reference evidence="2" key="1">
    <citation type="journal article" date="2020" name="bioRxiv">
        <title>Comparative genomics of Chlamydomonas.</title>
        <authorList>
            <person name="Craig R.J."/>
            <person name="Hasan A.R."/>
            <person name="Ness R.W."/>
            <person name="Keightley P.D."/>
        </authorList>
    </citation>
    <scope>NUCLEOTIDE SEQUENCE</scope>
    <source>
        <strain evidence="2">CCAP 11/70</strain>
    </source>
</reference>
<protein>
    <submittedName>
        <fullName evidence="2">Uncharacterized protein</fullName>
    </submittedName>
</protein>
<dbReference type="EMBL" id="JAEHOE010000106">
    <property type="protein sequence ID" value="KAG2486856.1"/>
    <property type="molecule type" value="Genomic_DNA"/>
</dbReference>
<evidence type="ECO:0000313" key="3">
    <source>
        <dbReference type="Proteomes" id="UP000612055"/>
    </source>
</evidence>
<comment type="caution">
    <text evidence="2">The sequence shown here is derived from an EMBL/GenBank/DDBJ whole genome shotgun (WGS) entry which is preliminary data.</text>
</comment>
<dbReference type="OrthoDB" id="4062651at2759"/>
<dbReference type="AlphaFoldDB" id="A0A835XMZ1"/>
<proteinExistence type="predicted"/>
<sequence length="109" mass="11646">MLGVACQDLRPAWPEAQWPELCAVARRCCAAEPTQRPGFRELERELVEMEAAIRERQRLPAPPGKPPEAAPGKGRAATAYGKEVAAVALAAAMAGLAAAGLESGRERLW</sequence>
<accession>A0A835XMZ1</accession>
<evidence type="ECO:0000256" key="1">
    <source>
        <dbReference type="SAM" id="MobiDB-lite"/>
    </source>
</evidence>
<keyword evidence="3" id="KW-1185">Reference proteome</keyword>
<feature type="region of interest" description="Disordered" evidence="1">
    <location>
        <begin position="54"/>
        <end position="76"/>
    </location>
</feature>
<dbReference type="Proteomes" id="UP000612055">
    <property type="component" value="Unassembled WGS sequence"/>
</dbReference>